<protein>
    <submittedName>
        <fullName evidence="1">Uncharacterized protein</fullName>
    </submittedName>
</protein>
<proteinExistence type="predicted"/>
<feature type="non-terminal residue" evidence="1">
    <location>
        <position position="280"/>
    </location>
</feature>
<name>X0T5P0_9ZZZZ</name>
<gene>
    <name evidence="1" type="ORF">S01H1_27263</name>
</gene>
<evidence type="ECO:0000313" key="1">
    <source>
        <dbReference type="EMBL" id="GAF88514.1"/>
    </source>
</evidence>
<feature type="non-terminal residue" evidence="1">
    <location>
        <position position="1"/>
    </location>
</feature>
<reference evidence="1" key="1">
    <citation type="journal article" date="2014" name="Front. Microbiol.">
        <title>High frequency of phylogenetically diverse reductive dehalogenase-homologous genes in deep subseafloor sedimentary metagenomes.</title>
        <authorList>
            <person name="Kawai M."/>
            <person name="Futagami T."/>
            <person name="Toyoda A."/>
            <person name="Takaki Y."/>
            <person name="Nishi S."/>
            <person name="Hori S."/>
            <person name="Arai W."/>
            <person name="Tsubouchi T."/>
            <person name="Morono Y."/>
            <person name="Uchiyama I."/>
            <person name="Ito T."/>
            <person name="Fujiyama A."/>
            <person name="Inagaki F."/>
            <person name="Takami H."/>
        </authorList>
    </citation>
    <scope>NUCLEOTIDE SEQUENCE</scope>
    <source>
        <strain evidence="1">Expedition CK06-06</strain>
    </source>
</reference>
<organism evidence="1">
    <name type="scientific">marine sediment metagenome</name>
    <dbReference type="NCBI Taxonomy" id="412755"/>
    <lineage>
        <taxon>unclassified sequences</taxon>
        <taxon>metagenomes</taxon>
        <taxon>ecological metagenomes</taxon>
    </lineage>
</organism>
<dbReference type="EMBL" id="BARS01016585">
    <property type="protein sequence ID" value="GAF88514.1"/>
    <property type="molecule type" value="Genomic_DNA"/>
</dbReference>
<accession>X0T5P0</accession>
<sequence length="280" mass="27746">VIAVVLILALAMPVSAAATVTPAGGGDAIAADDFGTGAWTTLTAIVITEGAAGDIAVGDFVLTIPSGFEFNTGSAPDVVVTGADLAATTPAAVTATTITVTVTSASTAAGTLTIGGTTPIQVSPTQGTPLSSGNIQMTSGTIDSVDGTTNFGTLTEVHGAATKFVIIDPTDGTVDAAITVTVQLQDQYGNIVTSGGHENDDVTLNADRSATGDGLVDIISGVGTKDISDQVAETVNLTLDDTETTGFNVDSTQDVIFAHGVATKFVIIDPTDGTVDAAIT</sequence>
<comment type="caution">
    <text evidence="1">The sequence shown here is derived from an EMBL/GenBank/DDBJ whole genome shotgun (WGS) entry which is preliminary data.</text>
</comment>
<dbReference type="AlphaFoldDB" id="X0T5P0"/>